<dbReference type="GO" id="GO:0006351">
    <property type="term" value="P:DNA-templated transcription"/>
    <property type="evidence" value="ECO:0007669"/>
    <property type="project" value="InterPro"/>
</dbReference>
<feature type="region of interest" description="Disordered" evidence="2">
    <location>
        <begin position="620"/>
        <end position="674"/>
    </location>
</feature>
<dbReference type="PANTHER" id="PTHR47585:SF1">
    <property type="entry name" value="DUF1446 DOMAIN-CONTAINING PROTEIN"/>
    <property type="match status" value="1"/>
</dbReference>
<dbReference type="GeneID" id="27726826"/>
<proteinExistence type="predicted"/>
<dbReference type="RefSeq" id="XP_016641380.1">
    <property type="nucleotide sequence ID" value="XM_016789553.1"/>
</dbReference>
<feature type="domain" description="Xylanolytic transcriptional activator regulatory" evidence="3">
    <location>
        <begin position="784"/>
        <end position="960"/>
    </location>
</feature>
<gene>
    <name evidence="6" type="ORF">SAPIO_CDS7754</name>
</gene>
<evidence type="ECO:0000313" key="7">
    <source>
        <dbReference type="Proteomes" id="UP000028545"/>
    </source>
</evidence>
<accession>A0A084G2L9</accession>
<evidence type="ECO:0000256" key="1">
    <source>
        <dbReference type="ARBA" id="ARBA00023242"/>
    </source>
</evidence>
<evidence type="ECO:0000259" key="5">
    <source>
        <dbReference type="Pfam" id="PF23544"/>
    </source>
</evidence>
<feature type="domain" description="Acyclic terpene utilisation N-terminal" evidence="4">
    <location>
        <begin position="7"/>
        <end position="446"/>
    </location>
</feature>
<comment type="caution">
    <text evidence="6">The sequence shown here is derived from an EMBL/GenBank/DDBJ whole genome shotgun (WGS) entry which is preliminary data.</text>
</comment>
<evidence type="ECO:0000256" key="2">
    <source>
        <dbReference type="SAM" id="MobiDB-lite"/>
    </source>
</evidence>
<dbReference type="VEuPathDB" id="FungiDB:SAPIO_CDS7754"/>
<keyword evidence="1" id="KW-0539">Nucleus</keyword>
<dbReference type="OrthoDB" id="10265871at2759"/>
<dbReference type="Proteomes" id="UP000028545">
    <property type="component" value="Unassembled WGS sequence"/>
</dbReference>
<dbReference type="AlphaFoldDB" id="A0A084G2L9"/>
<dbReference type="OMA" id="YETANPA"/>
<dbReference type="HOGENOM" id="CLU_263240_0_0_1"/>
<dbReference type="Pfam" id="PF04082">
    <property type="entry name" value="Fungal_trans"/>
    <property type="match status" value="1"/>
</dbReference>
<sequence>MEQKRPIIIGNVAGAMEDCPDAMHRMISSGPLDAIAGDWLSELNVAWNAIRKYDNPEKGYEVGFLEQLDDCIDVIAEKKIKLISNAGALNTPQCTKLAREICEKHGHGHLKLAYVQGNDISDIVADKTNQAQLGGIRHLDHPDRTLESWGKEPLCGVAYFGAWGIVEALRQGADIVICGRVTDASPVIALAAWWHGWSHTDWNQLAGALIAGHLIKCGPYVTGANFTGVRPYLDGLVDLGFPIAEIAHDGTTVLTKHPTHAGIVDQFNVRAQFLYEIQGTQYINSDVLADIGDVKIENTGEKDRVRISGAVGSPPPPNTKAIVVSIGGYQAEATFYMNGLDIDAKERFMRQQIEHAFADSNFTELSIERYGASAVNPSNQALGTVSVRVLVKGKSEHDIREDYFRKKIYALRIQFYADFRTMSPKMFMELFPGLISYEKLPHRVVMDDNVIDIKHHGITAPPPGKRPTYETANPADLRTFGFTNRVPLGTVAHARSGDKGNNCNVGFFVRSAEEYEWLRSYLTVSKITRLLGEDYRDSVTVERCEFPQIWAVHFRFLDFLGGGAASSSRIDMLGKGVAEYLRSKYVDVPAKPAEVEEAESGHNGLIPEWRLRSSPALNSERSSLQWASQQEQRQSQQNQRKRSPEQHLNSCTSPSPTVQFSNQPDDIGGEVNDSGLSGLDYPIALPDDDTILPPVEFDHARLLVPQPAGERQTPNNPGEDGGMLERLLFPGNSCAKPNAAFVLYKCCPCVEVDDLRRLEPCAVQFLGQCGCFHLPARSILDEFIKQYFLHFHPVLPLPLPLNELEFQKMYFAEPTSHPKQRRVPLFLLQAMLFLACPYVSVSKLRKLGFQTVQDARAKFYSRAKLIFDMYPYIDDVARAQGALMLTYHVSSATHKADTFWLSTAIHYAKSAKAHMYTLMREGSREANILKRLWWCCILRDRIMALGLRGPLHIKPADFDFTQPGFVEADFRDEIRGSMVYDSTAKQVLVQLAGMLCELAVALNNILEVLYRETPFRPGGHHNPPSPEDLKTWSLGLDNCTAKASLCNHMLLHAFSAVDDKTQDDHMESRLQTQLEMNQALCRITDDLVELEHLGLAKFLPNTFIGFSAFPFIWHLLDANLIRTGPPSHRTERVSKVYADIMKGFRSLYESTDEMLRYAEKIINYIKEHEQLQAECLDPSILARSAQREHPTTHTLARASYPNNGWVDIFLNRPQTSLRIVMTVDFCLTRGHFPSEADFPKALRAIQQENHESGIGFSGDADEIAWWTLLQEAMDVGFGG</sequence>
<name>A0A084G2L9_PSEDA</name>
<organism evidence="6 7">
    <name type="scientific">Pseudallescheria apiosperma</name>
    <name type="common">Scedosporium apiospermum</name>
    <dbReference type="NCBI Taxonomy" id="563466"/>
    <lineage>
        <taxon>Eukaryota</taxon>
        <taxon>Fungi</taxon>
        <taxon>Dikarya</taxon>
        <taxon>Ascomycota</taxon>
        <taxon>Pezizomycotina</taxon>
        <taxon>Sordariomycetes</taxon>
        <taxon>Hypocreomycetidae</taxon>
        <taxon>Microascales</taxon>
        <taxon>Microascaceae</taxon>
        <taxon>Scedosporium</taxon>
    </lineage>
</organism>
<protein>
    <submittedName>
        <fullName evidence="6">Uncharacterized protein</fullName>
    </submittedName>
</protein>
<feature type="compositionally biased region" description="Low complexity" evidence="2">
    <location>
        <begin position="625"/>
        <end position="638"/>
    </location>
</feature>
<dbReference type="Pfam" id="PF23544">
    <property type="entry name" value="AtuA_ferredoxin"/>
    <property type="match status" value="1"/>
</dbReference>
<dbReference type="InterPro" id="IPR056362">
    <property type="entry name" value="AtuA-like_ferredoxin_dom"/>
</dbReference>
<dbReference type="EMBL" id="JOWA01000110">
    <property type="protein sequence ID" value="KEZ41581.1"/>
    <property type="molecule type" value="Genomic_DNA"/>
</dbReference>
<evidence type="ECO:0000259" key="3">
    <source>
        <dbReference type="Pfam" id="PF04082"/>
    </source>
</evidence>
<dbReference type="InterPro" id="IPR010839">
    <property type="entry name" value="AtuA_N"/>
</dbReference>
<dbReference type="GO" id="GO:0003677">
    <property type="term" value="F:DNA binding"/>
    <property type="evidence" value="ECO:0007669"/>
    <property type="project" value="InterPro"/>
</dbReference>
<reference evidence="6 7" key="1">
    <citation type="journal article" date="2014" name="Genome Announc.">
        <title>Draft genome sequence of the pathogenic fungus Scedosporium apiospermum.</title>
        <authorList>
            <person name="Vandeputte P."/>
            <person name="Ghamrawi S."/>
            <person name="Rechenmann M."/>
            <person name="Iltis A."/>
            <person name="Giraud S."/>
            <person name="Fleury M."/>
            <person name="Thornton C."/>
            <person name="Delhaes L."/>
            <person name="Meyer W."/>
            <person name="Papon N."/>
            <person name="Bouchara J.P."/>
        </authorList>
    </citation>
    <scope>NUCLEOTIDE SEQUENCE [LARGE SCALE GENOMIC DNA]</scope>
    <source>
        <strain evidence="6 7">IHEM 14462</strain>
    </source>
</reference>
<feature type="domain" description="AtuA-like ferredoxin-fold" evidence="5">
    <location>
        <begin position="486"/>
        <end position="584"/>
    </location>
</feature>
<evidence type="ECO:0000259" key="4">
    <source>
        <dbReference type="Pfam" id="PF07287"/>
    </source>
</evidence>
<feature type="compositionally biased region" description="Polar residues" evidence="2">
    <location>
        <begin position="646"/>
        <end position="664"/>
    </location>
</feature>
<dbReference type="CDD" id="cd12148">
    <property type="entry name" value="fungal_TF_MHR"/>
    <property type="match status" value="1"/>
</dbReference>
<keyword evidence="7" id="KW-1185">Reference proteome</keyword>
<dbReference type="PANTHER" id="PTHR47585">
    <property type="match status" value="1"/>
</dbReference>
<dbReference type="InterPro" id="IPR007219">
    <property type="entry name" value="XnlR_reg_dom"/>
</dbReference>
<dbReference type="GO" id="GO:0008270">
    <property type="term" value="F:zinc ion binding"/>
    <property type="evidence" value="ECO:0007669"/>
    <property type="project" value="InterPro"/>
</dbReference>
<dbReference type="KEGG" id="sapo:SAPIO_CDS7754"/>
<dbReference type="Pfam" id="PF07287">
    <property type="entry name" value="AtuA"/>
    <property type="match status" value="1"/>
</dbReference>
<evidence type="ECO:0000313" key="6">
    <source>
        <dbReference type="EMBL" id="KEZ41581.1"/>
    </source>
</evidence>